<keyword evidence="3" id="KW-1185">Reference proteome</keyword>
<comment type="caution">
    <text evidence="2">The sequence shown here is derived from an EMBL/GenBank/DDBJ whole genome shotgun (WGS) entry which is preliminary data.</text>
</comment>
<feature type="compositionally biased region" description="Basic and acidic residues" evidence="1">
    <location>
        <begin position="88"/>
        <end position="98"/>
    </location>
</feature>
<sequence length="130" mass="13823">MAARRRGFGRRSPCRHRSPRRHRSPHRPRPVRRLRRGAGGRPVQHAAPGPAPPDPGTDRSDRAAQRRRGDRGRAGQPAAARLVPGDPGPEHPPGRPDGRSASGLRSPPDAGSVTGRPCHGAVDPAGTHCT</sequence>
<evidence type="ECO:0000313" key="2">
    <source>
        <dbReference type="EMBL" id="OWL96150.1"/>
    </source>
</evidence>
<feature type="region of interest" description="Disordered" evidence="1">
    <location>
        <begin position="1"/>
        <end position="130"/>
    </location>
</feature>
<gene>
    <name evidence="2" type="ORF">CBQ26_10200</name>
</gene>
<accession>A0A246BMH9</accession>
<evidence type="ECO:0000256" key="1">
    <source>
        <dbReference type="SAM" id="MobiDB-lite"/>
    </source>
</evidence>
<dbReference type="Proteomes" id="UP000197208">
    <property type="component" value="Unassembled WGS sequence"/>
</dbReference>
<protein>
    <submittedName>
        <fullName evidence="2">Uncharacterized protein</fullName>
    </submittedName>
</protein>
<dbReference type="AlphaFoldDB" id="A0A246BMH9"/>
<name>A0A246BMH9_9DEIO</name>
<evidence type="ECO:0000313" key="3">
    <source>
        <dbReference type="Proteomes" id="UP000197208"/>
    </source>
</evidence>
<dbReference type="EMBL" id="NHMK01000012">
    <property type="protein sequence ID" value="OWL96150.1"/>
    <property type="molecule type" value="Genomic_DNA"/>
</dbReference>
<feature type="compositionally biased region" description="Basic residues" evidence="1">
    <location>
        <begin position="1"/>
        <end position="38"/>
    </location>
</feature>
<proteinExistence type="predicted"/>
<organism evidence="2 3">
    <name type="scientific">Deinococcus indicus</name>
    <dbReference type="NCBI Taxonomy" id="223556"/>
    <lineage>
        <taxon>Bacteria</taxon>
        <taxon>Thermotogati</taxon>
        <taxon>Deinococcota</taxon>
        <taxon>Deinococci</taxon>
        <taxon>Deinococcales</taxon>
        <taxon>Deinococcaceae</taxon>
        <taxon>Deinococcus</taxon>
    </lineage>
</organism>
<reference evidence="2 3" key="1">
    <citation type="submission" date="2017-05" db="EMBL/GenBank/DDBJ databases">
        <title>De novo genome assembly of Deniococcus indicus strain DR1.</title>
        <authorList>
            <person name="Chauhan D."/>
            <person name="Yennamalli R.M."/>
            <person name="Priyadarshini R."/>
        </authorList>
    </citation>
    <scope>NUCLEOTIDE SEQUENCE [LARGE SCALE GENOMIC DNA]</scope>
    <source>
        <strain evidence="2 3">DR1</strain>
    </source>
</reference>